<evidence type="ECO:0000256" key="6">
    <source>
        <dbReference type="ARBA" id="ARBA00022679"/>
    </source>
</evidence>
<dbReference type="InterPro" id="IPR008271">
    <property type="entry name" value="Ser/Thr_kinase_AS"/>
</dbReference>
<dbReference type="FunFam" id="3.80.10.10:FF:000129">
    <property type="entry name" value="Leucine-rich repeat receptor-like kinase"/>
    <property type="match status" value="1"/>
</dbReference>
<proteinExistence type="predicted"/>
<feature type="binding site" evidence="18">
    <location>
        <position position="564"/>
    </location>
    <ligand>
        <name>ATP</name>
        <dbReference type="ChEBI" id="CHEBI:30616"/>
    </ligand>
</feature>
<dbReference type="InterPro" id="IPR001245">
    <property type="entry name" value="Ser-Thr/Tyr_kinase_cat_dom"/>
</dbReference>
<dbReference type="GO" id="GO:0004674">
    <property type="term" value="F:protein serine/threonine kinase activity"/>
    <property type="evidence" value="ECO:0007669"/>
    <property type="project" value="UniProtKB-KW"/>
</dbReference>
<evidence type="ECO:0000256" key="3">
    <source>
        <dbReference type="ARBA" id="ARBA00022527"/>
    </source>
</evidence>
<keyword evidence="3" id="KW-0723">Serine/threonine-protein kinase</keyword>
<evidence type="ECO:0000256" key="7">
    <source>
        <dbReference type="ARBA" id="ARBA00022692"/>
    </source>
</evidence>
<dbReference type="InterPro" id="IPR001611">
    <property type="entry name" value="Leu-rich_rpt"/>
</dbReference>
<dbReference type="Gene3D" id="3.30.200.20">
    <property type="entry name" value="Phosphorylase Kinase, domain 1"/>
    <property type="match status" value="1"/>
</dbReference>
<keyword evidence="14 19" id="KW-0472">Membrane</keyword>
<organism evidence="21 22">
    <name type="scientific">Castanea mollissima</name>
    <name type="common">Chinese chestnut</name>
    <dbReference type="NCBI Taxonomy" id="60419"/>
    <lineage>
        <taxon>Eukaryota</taxon>
        <taxon>Viridiplantae</taxon>
        <taxon>Streptophyta</taxon>
        <taxon>Embryophyta</taxon>
        <taxon>Tracheophyta</taxon>
        <taxon>Spermatophyta</taxon>
        <taxon>Magnoliopsida</taxon>
        <taxon>eudicotyledons</taxon>
        <taxon>Gunneridae</taxon>
        <taxon>Pentapetalae</taxon>
        <taxon>rosids</taxon>
        <taxon>fabids</taxon>
        <taxon>Fagales</taxon>
        <taxon>Fagaceae</taxon>
        <taxon>Castanea</taxon>
    </lineage>
</organism>
<dbReference type="InterPro" id="IPR032675">
    <property type="entry name" value="LRR_dom_sf"/>
</dbReference>
<evidence type="ECO:0000256" key="18">
    <source>
        <dbReference type="PROSITE-ProRule" id="PRU10141"/>
    </source>
</evidence>
<evidence type="ECO:0000313" key="22">
    <source>
        <dbReference type="Proteomes" id="UP000737018"/>
    </source>
</evidence>
<protein>
    <recommendedName>
        <fullName evidence="2">non-specific serine/threonine protein kinase</fullName>
        <ecNumber evidence="2">2.7.11.1</ecNumber>
    </recommendedName>
</protein>
<comment type="subcellular location">
    <subcellularLocation>
        <location evidence="1">Membrane</location>
        <topology evidence="1">Single-pass membrane protein</topology>
    </subcellularLocation>
</comment>
<evidence type="ECO:0000256" key="9">
    <source>
        <dbReference type="ARBA" id="ARBA00022737"/>
    </source>
</evidence>
<sequence>MEDYMDKETSIFYKSDASFIDTGENYNVTQECGTHNARRLFNGRPVDSLRSFPQGIKNCYTLKPEQGKNSSYLIRAFFQYGNYDNKNQVPKFDLYIGVNYWTTVELKDACDVDFPEIIHVPISDTITVCLINTKSGIPFISALELRRLGKSIYQTGYGEALNRIVRQDLGNSTGKQVRISGDVFDRLWYTITSPHFEKNWVPINTSSVIDTQGTNDSYQLPAQVLRTAIQPFSATFEAIVFDRNNTYSSKFYVCFHFAEIKQLKEREIREFVIAVNEGDYMSENITLEYLKPLSICPNQTFEGRFRFSIKATQKSNLPPILNAFEIYEVLSIGDIPTDPGDVTAIMDIKKTLRIYRDDWTGDPCVPRRYLWSGLTCSLDETPRIISLDLSNSKLSGLIPDSLAQLSNLEFLDLSHNDFTGKLPEFLAQMPNLHTLGLGGNKLEGPVPEALLLKYRDGTLVLSLGENLDLCQSLPCQKKKNKELVIPLVATSAVAAVLLIFIALSIYKRKKREMVTESNINLKNRQYSYSEVVRATDNFKNTIGEGGFGKVYLGIMRDETQVAIKLLSQSSKQGYKEFKAEAEILVRVHHRNLVSLIGYCDEGENKGLIYEYIANGNLRQHLSVTNANVLKWNERLQIAVDAANGLEYLHNGCKPPIIHRDFKSTNILLNENMQAKIADFGLSRAFVAENDTHVSTRPAGTLGYLDPKFQATGNLNRKSDVYSFGIVLFELITGCPAIIRGPEENTHILDWVCPIIECGDIQKIVDPRLKGEFHTNSAWKATEIALSCVARASIQKSDMSEVSVELKECLALEMTHARSQRMATEGNKTTSSNSVSLELQSDIVALAR</sequence>
<keyword evidence="5" id="KW-0433">Leucine-rich repeat</keyword>
<dbReference type="Proteomes" id="UP000737018">
    <property type="component" value="Unassembled WGS sequence"/>
</dbReference>
<accession>A0A8J4RU71</accession>
<evidence type="ECO:0000256" key="12">
    <source>
        <dbReference type="ARBA" id="ARBA00022840"/>
    </source>
</evidence>
<dbReference type="EC" id="2.7.11.1" evidence="2"/>
<comment type="caution">
    <text evidence="21">The sequence shown here is derived from an EMBL/GenBank/DDBJ whole genome shotgun (WGS) entry which is preliminary data.</text>
</comment>
<evidence type="ECO:0000256" key="11">
    <source>
        <dbReference type="ARBA" id="ARBA00022777"/>
    </source>
</evidence>
<dbReference type="Gene3D" id="3.80.10.10">
    <property type="entry name" value="Ribonuclease Inhibitor"/>
    <property type="match status" value="1"/>
</dbReference>
<keyword evidence="22" id="KW-1185">Reference proteome</keyword>
<feature type="domain" description="Protein kinase" evidence="20">
    <location>
        <begin position="536"/>
        <end position="809"/>
    </location>
</feature>
<evidence type="ECO:0000313" key="21">
    <source>
        <dbReference type="EMBL" id="KAF3969023.1"/>
    </source>
</evidence>
<dbReference type="PROSITE" id="PS00107">
    <property type="entry name" value="PROTEIN_KINASE_ATP"/>
    <property type="match status" value="1"/>
</dbReference>
<evidence type="ECO:0000256" key="1">
    <source>
        <dbReference type="ARBA" id="ARBA00004167"/>
    </source>
</evidence>
<evidence type="ECO:0000256" key="17">
    <source>
        <dbReference type="ARBA" id="ARBA00048679"/>
    </source>
</evidence>
<keyword evidence="12 18" id="KW-0067">ATP-binding</keyword>
<dbReference type="GO" id="GO:0005524">
    <property type="term" value="F:ATP binding"/>
    <property type="evidence" value="ECO:0007669"/>
    <property type="project" value="UniProtKB-UniRule"/>
</dbReference>
<dbReference type="PROSITE" id="PS00108">
    <property type="entry name" value="PROTEIN_KINASE_ST"/>
    <property type="match status" value="1"/>
</dbReference>
<dbReference type="CDD" id="cd14066">
    <property type="entry name" value="STKc_IRAK"/>
    <property type="match status" value="1"/>
</dbReference>
<evidence type="ECO:0000259" key="20">
    <source>
        <dbReference type="PROSITE" id="PS50011"/>
    </source>
</evidence>
<dbReference type="Pfam" id="PF13855">
    <property type="entry name" value="LRR_8"/>
    <property type="match status" value="1"/>
</dbReference>
<dbReference type="Gene3D" id="1.10.510.10">
    <property type="entry name" value="Transferase(Phosphotransferase) domain 1"/>
    <property type="match status" value="1"/>
</dbReference>
<evidence type="ECO:0000256" key="14">
    <source>
        <dbReference type="ARBA" id="ARBA00023136"/>
    </source>
</evidence>
<dbReference type="SUPFAM" id="SSF56112">
    <property type="entry name" value="Protein kinase-like (PK-like)"/>
    <property type="match status" value="1"/>
</dbReference>
<keyword evidence="9" id="KW-0677">Repeat</keyword>
<name>A0A8J4RU71_9ROSI</name>
<keyword evidence="8" id="KW-0732">Signal</keyword>
<keyword evidence="4" id="KW-0597">Phosphoprotein</keyword>
<dbReference type="OrthoDB" id="2017114at2759"/>
<evidence type="ECO:0000256" key="19">
    <source>
        <dbReference type="SAM" id="Phobius"/>
    </source>
</evidence>
<feature type="transmembrane region" description="Helical" evidence="19">
    <location>
        <begin position="483"/>
        <end position="506"/>
    </location>
</feature>
<gene>
    <name evidence="21" type="ORF">CMV_007149</name>
</gene>
<dbReference type="SUPFAM" id="SSF52058">
    <property type="entry name" value="L domain-like"/>
    <property type="match status" value="1"/>
</dbReference>
<dbReference type="Pfam" id="PF12819">
    <property type="entry name" value="Malectin_like"/>
    <property type="match status" value="1"/>
</dbReference>
<dbReference type="PROSITE" id="PS50011">
    <property type="entry name" value="PROTEIN_KINASE_DOM"/>
    <property type="match status" value="1"/>
</dbReference>
<evidence type="ECO:0000256" key="15">
    <source>
        <dbReference type="ARBA" id="ARBA00023170"/>
    </source>
</evidence>
<evidence type="ECO:0000256" key="5">
    <source>
        <dbReference type="ARBA" id="ARBA00022614"/>
    </source>
</evidence>
<dbReference type="PANTHER" id="PTHR45631">
    <property type="entry name" value="OS07G0107800 PROTEIN-RELATED"/>
    <property type="match status" value="1"/>
</dbReference>
<dbReference type="AlphaFoldDB" id="A0A8J4RU71"/>
<dbReference type="InterPro" id="IPR011009">
    <property type="entry name" value="Kinase-like_dom_sf"/>
</dbReference>
<keyword evidence="11" id="KW-0418">Kinase</keyword>
<reference evidence="21" key="1">
    <citation type="submission" date="2020-03" db="EMBL/GenBank/DDBJ databases">
        <title>Castanea mollissima Vanexum genome sequencing.</title>
        <authorList>
            <person name="Staton M."/>
        </authorList>
    </citation>
    <scope>NUCLEOTIDE SEQUENCE</scope>
    <source>
        <tissue evidence="21">Leaf</tissue>
    </source>
</reference>
<evidence type="ECO:0000256" key="16">
    <source>
        <dbReference type="ARBA" id="ARBA00047899"/>
    </source>
</evidence>
<evidence type="ECO:0000256" key="10">
    <source>
        <dbReference type="ARBA" id="ARBA00022741"/>
    </source>
</evidence>
<dbReference type="InterPro" id="IPR024788">
    <property type="entry name" value="Malectin-like_Carb-bd_dom"/>
</dbReference>
<evidence type="ECO:0000256" key="13">
    <source>
        <dbReference type="ARBA" id="ARBA00022989"/>
    </source>
</evidence>
<keyword evidence="7 19" id="KW-0812">Transmembrane</keyword>
<keyword evidence="10 18" id="KW-0547">Nucleotide-binding</keyword>
<comment type="catalytic activity">
    <reaction evidence="16">
        <text>L-threonyl-[protein] + ATP = O-phospho-L-threonyl-[protein] + ADP + H(+)</text>
        <dbReference type="Rhea" id="RHEA:46608"/>
        <dbReference type="Rhea" id="RHEA-COMP:11060"/>
        <dbReference type="Rhea" id="RHEA-COMP:11605"/>
        <dbReference type="ChEBI" id="CHEBI:15378"/>
        <dbReference type="ChEBI" id="CHEBI:30013"/>
        <dbReference type="ChEBI" id="CHEBI:30616"/>
        <dbReference type="ChEBI" id="CHEBI:61977"/>
        <dbReference type="ChEBI" id="CHEBI:456216"/>
        <dbReference type="EC" id="2.7.11.1"/>
    </reaction>
</comment>
<keyword evidence="13 19" id="KW-1133">Transmembrane helix</keyword>
<dbReference type="PANTHER" id="PTHR45631:SF212">
    <property type="entry name" value="PROTEIN KINASE DOMAIN-CONTAINING PROTEIN"/>
    <property type="match status" value="1"/>
</dbReference>
<evidence type="ECO:0000256" key="4">
    <source>
        <dbReference type="ARBA" id="ARBA00022553"/>
    </source>
</evidence>
<comment type="catalytic activity">
    <reaction evidence="17">
        <text>L-seryl-[protein] + ATP = O-phospho-L-seryl-[protein] + ADP + H(+)</text>
        <dbReference type="Rhea" id="RHEA:17989"/>
        <dbReference type="Rhea" id="RHEA-COMP:9863"/>
        <dbReference type="Rhea" id="RHEA-COMP:11604"/>
        <dbReference type="ChEBI" id="CHEBI:15378"/>
        <dbReference type="ChEBI" id="CHEBI:29999"/>
        <dbReference type="ChEBI" id="CHEBI:30616"/>
        <dbReference type="ChEBI" id="CHEBI:83421"/>
        <dbReference type="ChEBI" id="CHEBI:456216"/>
        <dbReference type="EC" id="2.7.11.1"/>
    </reaction>
</comment>
<evidence type="ECO:0000256" key="2">
    <source>
        <dbReference type="ARBA" id="ARBA00012513"/>
    </source>
</evidence>
<dbReference type="InterPro" id="IPR017441">
    <property type="entry name" value="Protein_kinase_ATP_BS"/>
</dbReference>
<keyword evidence="15" id="KW-0675">Receptor</keyword>
<dbReference type="FunFam" id="1.10.510.10:FF:000146">
    <property type="entry name" value="LRR receptor-like serine/threonine-protein kinase IOS1"/>
    <property type="match status" value="1"/>
</dbReference>
<dbReference type="FunFam" id="3.30.200.20:FF:000394">
    <property type="entry name" value="Leucine-rich repeat receptor-like protein kinase"/>
    <property type="match status" value="1"/>
</dbReference>
<keyword evidence="6" id="KW-0808">Transferase</keyword>
<dbReference type="InterPro" id="IPR000719">
    <property type="entry name" value="Prot_kinase_dom"/>
</dbReference>
<evidence type="ECO:0000256" key="8">
    <source>
        <dbReference type="ARBA" id="ARBA00022729"/>
    </source>
</evidence>
<dbReference type="GO" id="GO:0016020">
    <property type="term" value="C:membrane"/>
    <property type="evidence" value="ECO:0007669"/>
    <property type="project" value="UniProtKB-SubCell"/>
</dbReference>
<dbReference type="Pfam" id="PF07714">
    <property type="entry name" value="PK_Tyr_Ser-Thr"/>
    <property type="match status" value="1"/>
</dbReference>
<dbReference type="EMBL" id="JRKL02000698">
    <property type="protein sequence ID" value="KAF3969023.1"/>
    <property type="molecule type" value="Genomic_DNA"/>
</dbReference>